<feature type="domain" description="Flagellar hook-associated protein 2 N-terminal" evidence="6">
    <location>
        <begin position="8"/>
        <end position="105"/>
    </location>
</feature>
<dbReference type="GO" id="GO:0005576">
    <property type="term" value="C:extracellular region"/>
    <property type="evidence" value="ECO:0007669"/>
    <property type="project" value="UniProtKB-SubCell"/>
</dbReference>
<dbReference type="GO" id="GO:0009421">
    <property type="term" value="C:bacterial-type flagellum filament cap"/>
    <property type="evidence" value="ECO:0007669"/>
    <property type="project" value="InterPro"/>
</dbReference>
<dbReference type="Pfam" id="PF07195">
    <property type="entry name" value="FliD_C"/>
    <property type="match status" value="1"/>
</dbReference>
<keyword evidence="5" id="KW-0964">Secreted</keyword>
<comment type="subcellular location">
    <subcellularLocation>
        <location evidence="5">Secreted</location>
    </subcellularLocation>
    <subcellularLocation>
        <location evidence="5">Bacterial flagellum</location>
    </subcellularLocation>
</comment>
<reference evidence="8 9" key="1">
    <citation type="submission" date="2018-12" db="EMBL/GenBank/DDBJ databases">
        <authorList>
            <person name="Sun L."/>
            <person name="Chen Z."/>
        </authorList>
    </citation>
    <scope>NUCLEOTIDE SEQUENCE [LARGE SCALE GENOMIC DNA]</scope>
    <source>
        <strain evidence="8 9">LMG 29736</strain>
    </source>
</reference>
<comment type="subunit">
    <text evidence="2 5">Homopentamer.</text>
</comment>
<dbReference type="InterPro" id="IPR003481">
    <property type="entry name" value="FliD_N"/>
</dbReference>
<gene>
    <name evidence="8" type="ORF">D5F11_004190</name>
</gene>
<proteinExistence type="inferred from homology"/>
<dbReference type="PANTHER" id="PTHR30288">
    <property type="entry name" value="FLAGELLAR CAP/ASSEMBLY PROTEIN FLID"/>
    <property type="match status" value="1"/>
</dbReference>
<evidence type="ECO:0000256" key="1">
    <source>
        <dbReference type="ARBA" id="ARBA00009764"/>
    </source>
</evidence>
<dbReference type="RefSeq" id="WP_120116071.1">
    <property type="nucleotide sequence ID" value="NZ_QYTW02000002.1"/>
</dbReference>
<evidence type="ECO:0000313" key="8">
    <source>
        <dbReference type="EMBL" id="RST61309.1"/>
    </source>
</evidence>
<dbReference type="AlphaFoldDB" id="A0A429XD73"/>
<keyword evidence="8" id="KW-0966">Cell projection</keyword>
<evidence type="ECO:0000256" key="3">
    <source>
        <dbReference type="ARBA" id="ARBA00023054"/>
    </source>
</evidence>
<accession>A0A429XD73</accession>
<keyword evidence="8" id="KW-0969">Cilium</keyword>
<evidence type="ECO:0000256" key="4">
    <source>
        <dbReference type="ARBA" id="ARBA00023143"/>
    </source>
</evidence>
<evidence type="ECO:0000259" key="6">
    <source>
        <dbReference type="Pfam" id="PF02465"/>
    </source>
</evidence>
<protein>
    <recommendedName>
        <fullName evidence="5">Flagellar hook-associated protein 2</fullName>
        <shortName evidence="5">HAP2</shortName>
    </recommendedName>
    <alternativeName>
        <fullName evidence="5">Flagellar cap protein</fullName>
    </alternativeName>
</protein>
<organism evidence="8 9">
    <name type="scientific">Siminovitchia terrae</name>
    <name type="common">Bacillus terrae</name>
    <dbReference type="NCBI Taxonomy" id="1914933"/>
    <lineage>
        <taxon>Bacteria</taxon>
        <taxon>Bacillati</taxon>
        <taxon>Bacillota</taxon>
        <taxon>Bacilli</taxon>
        <taxon>Bacillales</taxon>
        <taxon>Bacillaceae</taxon>
        <taxon>Siminovitchia</taxon>
    </lineage>
</organism>
<dbReference type="GO" id="GO:0007155">
    <property type="term" value="P:cell adhesion"/>
    <property type="evidence" value="ECO:0007669"/>
    <property type="project" value="InterPro"/>
</dbReference>
<evidence type="ECO:0000313" key="9">
    <source>
        <dbReference type="Proteomes" id="UP000287296"/>
    </source>
</evidence>
<keyword evidence="3" id="KW-0175">Coiled coil</keyword>
<dbReference type="Proteomes" id="UP000287296">
    <property type="component" value="Unassembled WGS sequence"/>
</dbReference>
<sequence>MRIGGLASGMDIDQIINNMIKAKRVPLDKMKQQKQILEWKRDDYRTINTMMLGFRNQLGQLKLTSNYRARMVFSTNEEKISATVTSGASQASYTISKVEQLATAANRVSGQVEINATESFWSQLKDSSDVIWEKGVVETKHSQVKGGQIELDLNGDNIVPGTFSVDGKSYTVITAGEPTEGQVLIEDGKLTFNENEKLPEDSSVKIDYALKEKTVNHTLGKDQNMISLGKGALASLSVTVGEGTEAVTYVWDGTNNNGFGVLKNGDDVLGKVDLANGNILFELPPEELPPEGTKISTTFSQNFTYFEVGAHTSKGEVNERIFVNGNESLNNVIRKVNESSAGITMFFDGHTKKITMTRKETGNFNTDGSEIFFSGGVISKVLNFENSSEEGGQNAIFTINGLETERTSNTFSMNGVTFTLKQTLKETDPPITVNVSNDSEGVVKTVKDFVDQYNALIDEINKKLNEERNRKYLPLTDDEREELSDKQQEKWENLARSGLLKGDPLLSGVLTNMRMDMSSTVETNGLFRHLSAIGITTTKDYLDGGKLEINEGKLKEALEKDPEAVENLFRGTGSNDSERGVIHKLYDTVNESITKIQDRAGRATSKNQQFALGRELISVDKNIASFETRLKMQEERLWRQFTAMEKAIQRANDQSLYLMQQFGGM</sequence>
<comment type="function">
    <text evidence="5">Required for morphogenesis and for the elongation of the flagellar filament by facilitating polymerization of the flagellin monomers at the tip of growing filament. Forms a capping structure, which prevents flagellin subunits (transported through the central channel of the flagellum) from leaking out without polymerization at the distal end.</text>
</comment>
<dbReference type="GO" id="GO:0009424">
    <property type="term" value="C:bacterial-type flagellum hook"/>
    <property type="evidence" value="ECO:0007669"/>
    <property type="project" value="UniProtKB-UniRule"/>
</dbReference>
<name>A0A429XD73_SIMTE</name>
<dbReference type="PANTHER" id="PTHR30288:SF0">
    <property type="entry name" value="FLAGELLAR HOOK-ASSOCIATED PROTEIN 2"/>
    <property type="match status" value="1"/>
</dbReference>
<dbReference type="EMBL" id="QYTW02000002">
    <property type="protein sequence ID" value="RST61309.1"/>
    <property type="molecule type" value="Genomic_DNA"/>
</dbReference>
<keyword evidence="4 5" id="KW-0975">Bacterial flagellum</keyword>
<dbReference type="Pfam" id="PF02465">
    <property type="entry name" value="FliD_N"/>
    <property type="match status" value="1"/>
</dbReference>
<evidence type="ECO:0000256" key="5">
    <source>
        <dbReference type="RuleBase" id="RU362066"/>
    </source>
</evidence>
<dbReference type="GO" id="GO:0071973">
    <property type="term" value="P:bacterial-type flagellum-dependent cell motility"/>
    <property type="evidence" value="ECO:0007669"/>
    <property type="project" value="TreeGrafter"/>
</dbReference>
<comment type="caution">
    <text evidence="8">The sequence shown here is derived from an EMBL/GenBank/DDBJ whole genome shotgun (WGS) entry which is preliminary data.</text>
</comment>
<dbReference type="InterPro" id="IPR010809">
    <property type="entry name" value="FliD_C"/>
</dbReference>
<dbReference type="InterPro" id="IPR040026">
    <property type="entry name" value="FliD"/>
</dbReference>
<comment type="similarity">
    <text evidence="1 5">Belongs to the FliD family.</text>
</comment>
<dbReference type="OrthoDB" id="9776025at2"/>
<feature type="domain" description="Flagellar hook-associated protein 2 C-terminal" evidence="7">
    <location>
        <begin position="392"/>
        <end position="652"/>
    </location>
</feature>
<evidence type="ECO:0000256" key="2">
    <source>
        <dbReference type="ARBA" id="ARBA00011255"/>
    </source>
</evidence>
<evidence type="ECO:0000259" key="7">
    <source>
        <dbReference type="Pfam" id="PF07195"/>
    </source>
</evidence>
<keyword evidence="8" id="KW-0282">Flagellum</keyword>